<feature type="transmembrane region" description="Helical" evidence="1">
    <location>
        <begin position="18"/>
        <end position="39"/>
    </location>
</feature>
<keyword evidence="1" id="KW-0472">Membrane</keyword>
<gene>
    <name evidence="2" type="ORF">NDI89_18310</name>
</gene>
<name>A0A9Q4Q4U1_9EURY</name>
<evidence type="ECO:0000313" key="2">
    <source>
        <dbReference type="EMBL" id="MDF9747543.1"/>
    </source>
</evidence>
<keyword evidence="1" id="KW-1133">Transmembrane helix</keyword>
<protein>
    <submittedName>
        <fullName evidence="2">Uncharacterized protein</fullName>
    </submittedName>
</protein>
<keyword evidence="3" id="KW-1185">Reference proteome</keyword>
<dbReference type="AlphaFoldDB" id="A0A9Q4Q4U1"/>
<reference evidence="2" key="1">
    <citation type="submission" date="2022-06" db="EMBL/GenBank/DDBJ databases">
        <title>Natrinema sp. a new haloarchaeum isolate from saline soil.</title>
        <authorList>
            <person name="Strakova D."/>
            <person name="Galisteo C."/>
            <person name="Sanchez-Porro C."/>
            <person name="Ventosa A."/>
        </authorList>
    </citation>
    <scope>NUCLEOTIDE SEQUENCE</scope>
    <source>
        <strain evidence="2">S1CR25-10</strain>
    </source>
</reference>
<evidence type="ECO:0000256" key="1">
    <source>
        <dbReference type="SAM" id="Phobius"/>
    </source>
</evidence>
<feature type="transmembrane region" description="Helical" evidence="1">
    <location>
        <begin position="45"/>
        <end position="68"/>
    </location>
</feature>
<dbReference type="Proteomes" id="UP001154061">
    <property type="component" value="Unassembled WGS sequence"/>
</dbReference>
<sequence>MSTRDEFWDVVCARASSFYFMLVAVTVMGVLNLAAMVLGNQSTGAFVVSTVVFAILGVTGLGLALVLWQCKRL</sequence>
<evidence type="ECO:0000313" key="3">
    <source>
        <dbReference type="Proteomes" id="UP001154061"/>
    </source>
</evidence>
<dbReference type="EMBL" id="JAMQOT010000007">
    <property type="protein sequence ID" value="MDF9747543.1"/>
    <property type="molecule type" value="Genomic_DNA"/>
</dbReference>
<comment type="caution">
    <text evidence="2">The sequence shown here is derived from an EMBL/GenBank/DDBJ whole genome shotgun (WGS) entry which is preliminary data.</text>
</comment>
<proteinExistence type="predicted"/>
<organism evidence="2 3">
    <name type="scientific">Natrinema salsiterrestre</name>
    <dbReference type="NCBI Taxonomy" id="2950540"/>
    <lineage>
        <taxon>Archaea</taxon>
        <taxon>Methanobacteriati</taxon>
        <taxon>Methanobacteriota</taxon>
        <taxon>Stenosarchaea group</taxon>
        <taxon>Halobacteria</taxon>
        <taxon>Halobacteriales</taxon>
        <taxon>Natrialbaceae</taxon>
        <taxon>Natrinema</taxon>
    </lineage>
</organism>
<accession>A0A9Q4Q4U1</accession>
<dbReference type="RefSeq" id="WP_277523636.1">
    <property type="nucleotide sequence ID" value="NZ_JAMQOT010000007.1"/>
</dbReference>
<keyword evidence="1" id="KW-0812">Transmembrane</keyword>